<protein>
    <recommendedName>
        <fullName evidence="1">Peptidase C39-like domain-containing protein</fullName>
    </recommendedName>
</protein>
<organism evidence="2 3">
    <name type="scientific">Loigolactobacillus backii</name>
    <dbReference type="NCBI Taxonomy" id="375175"/>
    <lineage>
        <taxon>Bacteria</taxon>
        <taxon>Bacillati</taxon>
        <taxon>Bacillota</taxon>
        <taxon>Bacilli</taxon>
        <taxon>Lactobacillales</taxon>
        <taxon>Lactobacillaceae</taxon>
        <taxon>Loigolactobacillus</taxon>
    </lineage>
</organism>
<dbReference type="PANTHER" id="PTHR37806:SF1">
    <property type="entry name" value="PEPTIDASE C39-LIKE DOMAIN-CONTAINING PROTEIN"/>
    <property type="match status" value="1"/>
</dbReference>
<dbReference type="Pfam" id="PF13529">
    <property type="entry name" value="Peptidase_C39_2"/>
    <property type="match status" value="1"/>
</dbReference>
<proteinExistence type="predicted"/>
<feature type="domain" description="Peptidase C39-like" evidence="1">
    <location>
        <begin position="3"/>
        <end position="129"/>
    </location>
</feature>
<evidence type="ECO:0000259" key="1">
    <source>
        <dbReference type="Pfam" id="PF13529"/>
    </source>
</evidence>
<dbReference type="STRING" id="375175.AYR53_01765"/>
<name>A0A192H5J9_9LACO</name>
<accession>A0A192H5J9</accession>
<dbReference type="OrthoDB" id="1164310at2"/>
<evidence type="ECO:0000313" key="3">
    <source>
        <dbReference type="Proteomes" id="UP000078582"/>
    </source>
</evidence>
<dbReference type="PANTHER" id="PTHR37806">
    <property type="entry name" value="LMO0724 PROTEIN"/>
    <property type="match status" value="1"/>
</dbReference>
<dbReference type="AlphaFoldDB" id="A0A192H5J9"/>
<reference evidence="2 3" key="1">
    <citation type="submission" date="2016-03" db="EMBL/GenBank/DDBJ databases">
        <title>Pediococcus and Lactobacillus from brewery environment - whole genome sequencing and assembly.</title>
        <authorList>
            <person name="Behr J."/>
            <person name="Geissler A.J."/>
            <person name="Vogel R.F."/>
        </authorList>
    </citation>
    <scope>NUCLEOTIDE SEQUENCE [LARGE SCALE GENOMIC DNA]</scope>
    <source>
        <strain evidence="2 3">TMW 1.1989</strain>
    </source>
</reference>
<sequence length="157" mass="17550">MPVKARSQFPTLPTGCEIADVAMLFDYRGHPTDLATLANSLPYTDNPETGFWGDPFTGTGYTMYPPGWRPIFEKKLGSFTDLSGQSVTKLKGQLAKGKPIVAWVHMHGFFAHAILLTGYDHDTIIYNDPFTGKGRQQMSSQRFWTVAASQKHRAMTY</sequence>
<dbReference type="Proteomes" id="UP000078582">
    <property type="component" value="Chromosome"/>
</dbReference>
<dbReference type="InterPro" id="IPR039564">
    <property type="entry name" value="Peptidase_C39-like"/>
</dbReference>
<dbReference type="EMBL" id="CP014873">
    <property type="protein sequence ID" value="ANK63487.1"/>
    <property type="molecule type" value="Genomic_DNA"/>
</dbReference>
<keyword evidence="3" id="KW-1185">Reference proteome</keyword>
<gene>
    <name evidence="2" type="ORF">AYR53_01765</name>
</gene>
<dbReference type="Gene3D" id="3.90.70.10">
    <property type="entry name" value="Cysteine proteinases"/>
    <property type="match status" value="1"/>
</dbReference>
<evidence type="ECO:0000313" key="2">
    <source>
        <dbReference type="EMBL" id="ANK63487.1"/>
    </source>
</evidence>